<organism evidence="2 3">
    <name type="scientific">[Candida] anglica</name>
    <dbReference type="NCBI Taxonomy" id="148631"/>
    <lineage>
        <taxon>Eukaryota</taxon>
        <taxon>Fungi</taxon>
        <taxon>Dikarya</taxon>
        <taxon>Ascomycota</taxon>
        <taxon>Saccharomycotina</taxon>
        <taxon>Pichiomycetes</taxon>
        <taxon>Debaryomycetaceae</taxon>
        <taxon>Kurtzmaniella</taxon>
    </lineage>
</organism>
<sequence length="298" mass="33660">MQFALRRLKRLNSLHNVPRRRWINSSLKTVPVSVSKWSVYKWHDVDDISSTNISSDANNSKDNHTDIDPEKQERNANLGSTVEQLRELIPHIGSNSLPKSLLSPHILLQICPTHFDELNSYLPTIKGYVPYYATCKVLQLALTSIVLAPSVHLHIQSIRSFPLGTGGPRLPSCVYPEATKIVVRWTTSLDGRTELNSYSDALDRQGSHVPHGWSKVKPVEFVNNGDESKHFASFTEKLMELSTSIKLLAKDKDLDRVISGIFVFELNESNDQIIVHTIEDINILERTETQVDGELRVC</sequence>
<reference evidence="2 3" key="1">
    <citation type="submission" date="2024-01" db="EMBL/GenBank/DDBJ databases">
        <authorList>
            <consortium name="Genoscope - CEA"/>
            <person name="William W."/>
        </authorList>
    </citation>
    <scope>NUCLEOTIDE SEQUENCE [LARGE SCALE GENOMIC DNA]</scope>
    <source>
        <strain evidence="2 3">29B2s-10</strain>
    </source>
</reference>
<dbReference type="EMBL" id="OZ004260">
    <property type="protein sequence ID" value="CAK7921057.1"/>
    <property type="molecule type" value="Genomic_DNA"/>
</dbReference>
<evidence type="ECO:0000313" key="3">
    <source>
        <dbReference type="Proteomes" id="UP001497600"/>
    </source>
</evidence>
<evidence type="ECO:0000256" key="1">
    <source>
        <dbReference type="SAM" id="MobiDB-lite"/>
    </source>
</evidence>
<gene>
    <name evidence="2" type="ORF">CAAN4_H09648</name>
</gene>
<accession>A0ABP0EK53</accession>
<dbReference type="Pfam" id="PF17119">
    <property type="entry name" value="MMU163"/>
    <property type="match status" value="1"/>
</dbReference>
<protein>
    <submittedName>
        <fullName evidence="2">Uncharacterized protein</fullName>
    </submittedName>
</protein>
<dbReference type="InterPro" id="IPR031342">
    <property type="entry name" value="Mug163-like"/>
</dbReference>
<evidence type="ECO:0000313" key="2">
    <source>
        <dbReference type="EMBL" id="CAK7921057.1"/>
    </source>
</evidence>
<dbReference type="Proteomes" id="UP001497600">
    <property type="component" value="Chromosome H"/>
</dbReference>
<feature type="compositionally biased region" description="Basic and acidic residues" evidence="1">
    <location>
        <begin position="59"/>
        <end position="74"/>
    </location>
</feature>
<keyword evidence="3" id="KW-1185">Reference proteome</keyword>
<feature type="region of interest" description="Disordered" evidence="1">
    <location>
        <begin position="53"/>
        <end position="76"/>
    </location>
</feature>
<proteinExistence type="predicted"/>
<name>A0ABP0EK53_9ASCO</name>